<feature type="transmembrane region" description="Helical" evidence="7">
    <location>
        <begin position="108"/>
        <end position="133"/>
    </location>
</feature>
<keyword evidence="2" id="KW-0813">Transport</keyword>
<dbReference type="GO" id="GO:0005886">
    <property type="term" value="C:plasma membrane"/>
    <property type="evidence" value="ECO:0007669"/>
    <property type="project" value="UniProtKB-SubCell"/>
</dbReference>
<feature type="transmembrane region" description="Helical" evidence="7">
    <location>
        <begin position="187"/>
        <end position="208"/>
    </location>
</feature>
<dbReference type="EMBL" id="UINC01004058">
    <property type="protein sequence ID" value="SVA11443.1"/>
    <property type="molecule type" value="Genomic_DNA"/>
</dbReference>
<evidence type="ECO:0000256" key="5">
    <source>
        <dbReference type="ARBA" id="ARBA00022989"/>
    </source>
</evidence>
<keyword evidence="3" id="KW-1003">Cell membrane</keyword>
<evidence type="ECO:0000256" key="1">
    <source>
        <dbReference type="ARBA" id="ARBA00004651"/>
    </source>
</evidence>
<keyword evidence="5 7" id="KW-1133">Transmembrane helix</keyword>
<evidence type="ECO:0000256" key="6">
    <source>
        <dbReference type="ARBA" id="ARBA00023136"/>
    </source>
</evidence>
<evidence type="ECO:0000256" key="7">
    <source>
        <dbReference type="SAM" id="Phobius"/>
    </source>
</evidence>
<dbReference type="PANTHER" id="PTHR32243:SF18">
    <property type="entry name" value="INNER MEMBRANE ABC TRANSPORTER PERMEASE PROTEIN YCJP"/>
    <property type="match status" value="1"/>
</dbReference>
<comment type="subcellular location">
    <subcellularLocation>
        <location evidence="1">Cell membrane</location>
        <topology evidence="1">Multi-pass membrane protein</topology>
    </subcellularLocation>
</comment>
<proteinExistence type="predicted"/>
<evidence type="ECO:0000256" key="2">
    <source>
        <dbReference type="ARBA" id="ARBA00022448"/>
    </source>
</evidence>
<dbReference type="CDD" id="cd06261">
    <property type="entry name" value="TM_PBP2"/>
    <property type="match status" value="1"/>
</dbReference>
<dbReference type="InterPro" id="IPR035906">
    <property type="entry name" value="MetI-like_sf"/>
</dbReference>
<dbReference type="PANTHER" id="PTHR32243">
    <property type="entry name" value="MALTOSE TRANSPORT SYSTEM PERMEASE-RELATED"/>
    <property type="match status" value="1"/>
</dbReference>
<dbReference type="Pfam" id="PF00528">
    <property type="entry name" value="BPD_transp_1"/>
    <property type="match status" value="1"/>
</dbReference>
<dbReference type="AlphaFoldDB" id="A0A381TC15"/>
<feature type="domain" description="ABC transmembrane type-1" evidence="8">
    <location>
        <begin position="71"/>
        <end position="261"/>
    </location>
</feature>
<evidence type="ECO:0000256" key="3">
    <source>
        <dbReference type="ARBA" id="ARBA00022475"/>
    </source>
</evidence>
<evidence type="ECO:0000313" key="9">
    <source>
        <dbReference type="EMBL" id="SVA11443.1"/>
    </source>
</evidence>
<dbReference type="SUPFAM" id="SSF161098">
    <property type="entry name" value="MetI-like"/>
    <property type="match status" value="1"/>
</dbReference>
<protein>
    <recommendedName>
        <fullName evidence="8">ABC transmembrane type-1 domain-containing protein</fullName>
    </recommendedName>
</protein>
<organism evidence="9">
    <name type="scientific">marine metagenome</name>
    <dbReference type="NCBI Taxonomy" id="408172"/>
    <lineage>
        <taxon>unclassified sequences</taxon>
        <taxon>metagenomes</taxon>
        <taxon>ecological metagenomes</taxon>
    </lineage>
</organism>
<dbReference type="Gene3D" id="1.10.3720.10">
    <property type="entry name" value="MetI-like"/>
    <property type="match status" value="1"/>
</dbReference>
<name>A0A381TC15_9ZZZZ</name>
<keyword evidence="6 7" id="KW-0472">Membrane</keyword>
<dbReference type="InterPro" id="IPR050901">
    <property type="entry name" value="BP-dep_ABC_trans_perm"/>
</dbReference>
<reference evidence="9" key="1">
    <citation type="submission" date="2018-05" db="EMBL/GenBank/DDBJ databases">
        <authorList>
            <person name="Lanie J.A."/>
            <person name="Ng W.-L."/>
            <person name="Kazmierczak K.M."/>
            <person name="Andrzejewski T.M."/>
            <person name="Davidsen T.M."/>
            <person name="Wayne K.J."/>
            <person name="Tettelin H."/>
            <person name="Glass J.I."/>
            <person name="Rusch D."/>
            <person name="Podicherti R."/>
            <person name="Tsui H.-C.T."/>
            <person name="Winkler M.E."/>
        </authorList>
    </citation>
    <scope>NUCLEOTIDE SEQUENCE</scope>
</reference>
<feature type="transmembrane region" description="Helical" evidence="7">
    <location>
        <begin position="240"/>
        <end position="261"/>
    </location>
</feature>
<dbReference type="GO" id="GO:0055085">
    <property type="term" value="P:transmembrane transport"/>
    <property type="evidence" value="ECO:0007669"/>
    <property type="project" value="InterPro"/>
</dbReference>
<feature type="transmembrane region" description="Helical" evidence="7">
    <location>
        <begin position="12"/>
        <end position="33"/>
    </location>
</feature>
<accession>A0A381TC15</accession>
<evidence type="ECO:0000259" key="8">
    <source>
        <dbReference type="PROSITE" id="PS50928"/>
    </source>
</evidence>
<dbReference type="InterPro" id="IPR000515">
    <property type="entry name" value="MetI-like"/>
</dbReference>
<gene>
    <name evidence="9" type="ORF">METZ01_LOCUS64297</name>
</gene>
<feature type="transmembrane region" description="Helical" evidence="7">
    <location>
        <begin position="139"/>
        <end position="158"/>
    </location>
</feature>
<sequence>MNKLYKYKHLVTAYIVSFVAIGVTIIPITWLFLLSIKSKGETFTKPPKFLFNPTAQNYIDLWDNDLFKDTFFNSVFITLISITLSIIIAIFAAYALKRYKIRFKTAFMQWLLLAYMLPEFLFVLPMFAIYQSIGIYDTYIGMALIYQVHVLPFSIWMLRSFLEEIPKEIDDAAYLDGCNPFQAIYKIYLPLIIPGIVATAILNGIWVWNELAIALGLTFFDAQPITVGVASFRGYASINWGGMTGSAIISMIPMILFAAFAQKHIVKGLTLGSVKG</sequence>
<keyword evidence="4 7" id="KW-0812">Transmembrane</keyword>
<dbReference type="PROSITE" id="PS50928">
    <property type="entry name" value="ABC_TM1"/>
    <property type="match status" value="1"/>
</dbReference>
<evidence type="ECO:0000256" key="4">
    <source>
        <dbReference type="ARBA" id="ARBA00022692"/>
    </source>
</evidence>
<feature type="transmembrane region" description="Helical" evidence="7">
    <location>
        <begin position="71"/>
        <end position="96"/>
    </location>
</feature>